<keyword evidence="2" id="KW-0813">Transport</keyword>
<dbReference type="AlphaFoldDB" id="A0A7C1T5W4"/>
<evidence type="ECO:0008006" key="6">
    <source>
        <dbReference type="Google" id="ProtNLM"/>
    </source>
</evidence>
<evidence type="ECO:0000313" key="4">
    <source>
        <dbReference type="EMBL" id="HEB48919.1"/>
    </source>
</evidence>
<proteinExistence type="inferred from homology"/>
<evidence type="ECO:0000256" key="3">
    <source>
        <dbReference type="ARBA" id="ARBA00023065"/>
    </source>
</evidence>
<dbReference type="EMBL" id="DSKP01000137">
    <property type="protein sequence ID" value="HEB48919.1"/>
    <property type="molecule type" value="Genomic_DNA"/>
</dbReference>
<dbReference type="EMBL" id="DRZM01000213">
    <property type="protein sequence ID" value="HHP05566.1"/>
    <property type="molecule type" value="Genomic_DNA"/>
</dbReference>
<dbReference type="SUPFAM" id="SSF159468">
    <property type="entry name" value="AtpF-like"/>
    <property type="match status" value="1"/>
</dbReference>
<dbReference type="InterPro" id="IPR008218">
    <property type="entry name" value="ATPase_V1-cplx_f_g_su"/>
</dbReference>
<evidence type="ECO:0000256" key="2">
    <source>
        <dbReference type="ARBA" id="ARBA00022448"/>
    </source>
</evidence>
<accession>A0A7C1T5W4</accession>
<dbReference type="Gene3D" id="3.40.50.10580">
    <property type="entry name" value="ATPase, V1 complex, subunit F"/>
    <property type="match status" value="1"/>
</dbReference>
<dbReference type="InterPro" id="IPR036906">
    <property type="entry name" value="ATPase_V1_fsu_sf"/>
</dbReference>
<organism evidence="4">
    <name type="scientific">Thermofilum pendens</name>
    <dbReference type="NCBI Taxonomy" id="2269"/>
    <lineage>
        <taxon>Archaea</taxon>
        <taxon>Thermoproteota</taxon>
        <taxon>Thermoprotei</taxon>
        <taxon>Thermofilales</taxon>
        <taxon>Thermofilaceae</taxon>
        <taxon>Thermofilum</taxon>
    </lineage>
</organism>
<reference evidence="4" key="1">
    <citation type="journal article" date="2020" name="mSystems">
        <title>Genome- and Community-Level Interaction Insights into Carbon Utilization and Element Cycling Functions of Hydrothermarchaeota in Hydrothermal Sediment.</title>
        <authorList>
            <person name="Zhou Z."/>
            <person name="Liu Y."/>
            <person name="Xu W."/>
            <person name="Pan J."/>
            <person name="Luo Z.H."/>
            <person name="Li M."/>
        </authorList>
    </citation>
    <scope>NUCLEOTIDE SEQUENCE [LARGE SCALE GENOMIC DNA]</scope>
    <source>
        <strain evidence="5">SpSt-1125</strain>
        <strain evidence="4">SpSt-25</strain>
    </source>
</reference>
<comment type="caution">
    <text evidence="4">The sequence shown here is derived from an EMBL/GenBank/DDBJ whole genome shotgun (WGS) entry which is preliminary data.</text>
</comment>
<gene>
    <name evidence="5" type="ORF">ENM88_07490</name>
    <name evidence="4" type="ORF">ENP77_03905</name>
</gene>
<keyword evidence="3" id="KW-0406">Ion transport</keyword>
<evidence type="ECO:0000256" key="1">
    <source>
        <dbReference type="ARBA" id="ARBA00010148"/>
    </source>
</evidence>
<sequence>MPGAVSVVAIGATPTIDSMMLLGFKVIKVPERLSEALQEEVLSTVLGSKVVVIEEPVYAQIGERLDKILPYVKEPPLLVVVPSHRQPSTRRLEELYQKLSYAIGVRLKWVKRE</sequence>
<dbReference type="Pfam" id="PF01990">
    <property type="entry name" value="ATP-synt_F"/>
    <property type="match status" value="1"/>
</dbReference>
<dbReference type="GO" id="GO:0046961">
    <property type="term" value="F:proton-transporting ATPase activity, rotational mechanism"/>
    <property type="evidence" value="ECO:0007669"/>
    <property type="project" value="InterPro"/>
</dbReference>
<evidence type="ECO:0000313" key="5">
    <source>
        <dbReference type="EMBL" id="HHP05566.1"/>
    </source>
</evidence>
<name>A0A7C1T5W4_THEPE</name>
<protein>
    <recommendedName>
        <fullName evidence="6">V-type ATP synthase subunit F</fullName>
    </recommendedName>
</protein>
<comment type="similarity">
    <text evidence="1">Belongs to the V-ATPase F subunit family.</text>
</comment>